<dbReference type="Proteomes" id="UP000069443">
    <property type="component" value="Unassembled WGS sequence"/>
</dbReference>
<evidence type="ECO:0000313" key="2">
    <source>
        <dbReference type="Proteomes" id="UP000069443"/>
    </source>
</evidence>
<organism evidence="1 2">
    <name type="scientific">Mycolicibacterium canariasense</name>
    <name type="common">Mycobacterium canariasense</name>
    <dbReference type="NCBI Taxonomy" id="228230"/>
    <lineage>
        <taxon>Bacteria</taxon>
        <taxon>Bacillati</taxon>
        <taxon>Actinomycetota</taxon>
        <taxon>Actinomycetes</taxon>
        <taxon>Mycobacteriales</taxon>
        <taxon>Mycobacteriaceae</taxon>
        <taxon>Mycolicibacterium</taxon>
    </lineage>
</organism>
<dbReference type="EMBL" id="BCSY01000035">
    <property type="protein sequence ID" value="GAS94427.1"/>
    <property type="molecule type" value="Genomic_DNA"/>
</dbReference>
<reference evidence="2" key="2">
    <citation type="submission" date="2016-02" db="EMBL/GenBank/DDBJ databases">
        <title>Draft genome sequence of five rapidly growing Mycobacterium species.</title>
        <authorList>
            <person name="Katahira K."/>
            <person name="Gotou Y."/>
            <person name="Iida K."/>
            <person name="Ogura Y."/>
            <person name="Hayashi T."/>
        </authorList>
    </citation>
    <scope>NUCLEOTIDE SEQUENCE [LARGE SCALE GENOMIC DNA]</scope>
    <source>
        <strain evidence="2">JCM15298</strain>
    </source>
</reference>
<reference evidence="2" key="1">
    <citation type="journal article" date="2016" name="Genome Announc.">
        <title>Draft Genome Sequences of Five Rapidly Growing Mycobacterium Species, M. thermoresistibile, M. fortuitum subsp. acetamidolyticum, M. canariasense, M. brisbanense, and M. novocastrense.</title>
        <authorList>
            <person name="Katahira K."/>
            <person name="Ogura Y."/>
            <person name="Gotoh Y."/>
            <person name="Hayashi T."/>
        </authorList>
    </citation>
    <scope>NUCLEOTIDE SEQUENCE [LARGE SCALE GENOMIC DNA]</scope>
    <source>
        <strain evidence="2">JCM15298</strain>
    </source>
</reference>
<keyword evidence="2" id="KW-1185">Reference proteome</keyword>
<protein>
    <submittedName>
        <fullName evidence="1">Gp15</fullName>
    </submittedName>
</protein>
<evidence type="ECO:0000313" key="1">
    <source>
        <dbReference type="EMBL" id="GAS94427.1"/>
    </source>
</evidence>
<proteinExistence type="predicted"/>
<gene>
    <name evidence="1" type="ORF">RMCC_1393</name>
</gene>
<dbReference type="RefSeq" id="WP_062655733.1">
    <property type="nucleotide sequence ID" value="NZ_BCSY01000035.1"/>
</dbReference>
<comment type="caution">
    <text evidence="1">The sequence shown here is derived from an EMBL/GenBank/DDBJ whole genome shotgun (WGS) entry which is preliminary data.</text>
</comment>
<dbReference type="OrthoDB" id="4130395at2"/>
<accession>A0A117I987</accession>
<dbReference type="STRING" id="228230.RMCC_1393"/>
<dbReference type="AlphaFoldDB" id="A0A117I987"/>
<sequence length="189" mass="20918">MAGNPSNVRLYTEADVFVYKQPVLAAEDIPADVTESFNTTVAWDAVNQASVKWGYLGILVGADGIDTQREWNETDITGWGYGTILVASKDFKATVTVNAREDNPVVQSILWPGSSDTTLVVPDPAHLFFGFEKRTADGYIDRRITKRPSRLWIPGEKDVEGDSTPRELSARIFPNSARELFAWQHGEAA</sequence>
<name>A0A117I987_MYCCR</name>